<comment type="caution">
    <text evidence="4">The sequence shown here is derived from an EMBL/GenBank/DDBJ whole genome shotgun (WGS) entry which is preliminary data.</text>
</comment>
<feature type="domain" description="Bulb-type lectin" evidence="2">
    <location>
        <begin position="94"/>
        <end position="207"/>
    </location>
</feature>
<dbReference type="PROSITE" id="PS51766">
    <property type="entry name" value="DOCKERIN"/>
    <property type="match status" value="1"/>
</dbReference>
<dbReference type="PROSITE" id="PS50927">
    <property type="entry name" value="BULB_LECTIN"/>
    <property type="match status" value="1"/>
</dbReference>
<feature type="domain" description="Dockerin" evidence="3">
    <location>
        <begin position="30"/>
        <end position="96"/>
    </location>
</feature>
<evidence type="ECO:0000259" key="2">
    <source>
        <dbReference type="PROSITE" id="PS50927"/>
    </source>
</evidence>
<feature type="chain" id="PRO_5038881475" evidence="1">
    <location>
        <begin position="24"/>
        <end position="486"/>
    </location>
</feature>
<dbReference type="PROSITE" id="PS00018">
    <property type="entry name" value="EF_HAND_1"/>
    <property type="match status" value="1"/>
</dbReference>
<dbReference type="OrthoDB" id="291765at2"/>
<protein>
    <submittedName>
        <fullName evidence="4">Lectin</fullName>
    </submittedName>
</protein>
<dbReference type="GO" id="GO:0000272">
    <property type="term" value="P:polysaccharide catabolic process"/>
    <property type="evidence" value="ECO:0007669"/>
    <property type="project" value="InterPro"/>
</dbReference>
<dbReference type="InterPro" id="IPR001480">
    <property type="entry name" value="Bulb-type_lectin_dom"/>
</dbReference>
<dbReference type="InterPro" id="IPR016134">
    <property type="entry name" value="Dockerin_dom"/>
</dbReference>
<evidence type="ECO:0000313" key="4">
    <source>
        <dbReference type="EMBL" id="EXM37630.1"/>
    </source>
</evidence>
<gene>
    <name evidence="4" type="ORF">RASY3_14060</name>
</gene>
<dbReference type="SUPFAM" id="SSF63446">
    <property type="entry name" value="Type I dockerin domain"/>
    <property type="match status" value="1"/>
</dbReference>
<dbReference type="AlphaFoldDB" id="A0A011WKT2"/>
<evidence type="ECO:0000256" key="1">
    <source>
        <dbReference type="SAM" id="SignalP"/>
    </source>
</evidence>
<dbReference type="PATRIC" id="fig|1341156.4.peg.2478"/>
<evidence type="ECO:0000313" key="5">
    <source>
        <dbReference type="Proteomes" id="UP000021369"/>
    </source>
</evidence>
<sequence length="486" mass="55032">MANFKKKMASALAVLTLFTYASATCMTASASNILGDVNNDNKIDNSDTLLLENYVRKTGVSINRNNADINGDGDINLADVVALMRAIKAGVSNATQITLIGALKKDKWYSSPNGQYFLVFQGSDGNLVLYRKNSSSSRTPYWSSETNHCSADLCQLQEDGNFVIYDKYKRPVWCTNSYNSPTGLFIDNNGELFIYSFSEARKTWSSKNSHGTKINQQHIHVNGYKVVEGKLYYGCLDCFDKGDYVDFKKYCSENKSLSEEDALKKYLELLGMESDKIDDVVKAYDAVYNLNKSQKAEIKNYWKESKKWMPNDLPDCKGKDFAEKVKICCNVYSVYNLFHDANETVDVSTLNNLIDVLKPFSNGAIYGSLLDGIQNYAQEAIKAGVTKEARDHLLELLYTPEESDPPSDFWANKVTANGLRCQTTYDLKRLYGNKYNRKINVERFMNERFNDDRINDGPKVYEVFKNIKCVQAATGEDFWDLIEQLG</sequence>
<dbReference type="Gene3D" id="1.10.1330.10">
    <property type="entry name" value="Dockerin domain"/>
    <property type="match status" value="1"/>
</dbReference>
<reference evidence="4 5" key="1">
    <citation type="submission" date="2013-06" db="EMBL/GenBank/DDBJ databases">
        <title>Rumen cellulosomics: divergent fiber-degrading strategies revealed by comparative genome-wide analysis of six Ruminococcal strains.</title>
        <authorList>
            <person name="Dassa B."/>
            <person name="Borovok I."/>
            <person name="Lamed R."/>
            <person name="Flint H."/>
            <person name="Yeoman C.J."/>
            <person name="White B."/>
            <person name="Bayer E.A."/>
        </authorList>
    </citation>
    <scope>NUCLEOTIDE SEQUENCE [LARGE SCALE GENOMIC DNA]</scope>
    <source>
        <strain evidence="4 5">SY3</strain>
    </source>
</reference>
<dbReference type="InterPro" id="IPR002105">
    <property type="entry name" value="Dockerin_1_rpt"/>
</dbReference>
<dbReference type="Gene3D" id="2.90.10.30">
    <property type="match status" value="1"/>
</dbReference>
<dbReference type="Proteomes" id="UP000021369">
    <property type="component" value="Unassembled WGS sequence"/>
</dbReference>
<dbReference type="Pfam" id="PF00404">
    <property type="entry name" value="Dockerin_1"/>
    <property type="match status" value="1"/>
</dbReference>
<dbReference type="CDD" id="cd14256">
    <property type="entry name" value="Dockerin_I"/>
    <property type="match status" value="1"/>
</dbReference>
<dbReference type="RefSeq" id="WP_051506604.1">
    <property type="nucleotide sequence ID" value="NZ_JEOB01000004.1"/>
</dbReference>
<proteinExistence type="predicted"/>
<dbReference type="InterPro" id="IPR036426">
    <property type="entry name" value="Bulb-type_lectin_dom_sf"/>
</dbReference>
<accession>A0A011WKT2</accession>
<name>A0A011WKT2_RUMAL</name>
<dbReference type="GO" id="GO:0004553">
    <property type="term" value="F:hydrolase activity, hydrolyzing O-glycosyl compounds"/>
    <property type="evidence" value="ECO:0007669"/>
    <property type="project" value="InterPro"/>
</dbReference>
<organism evidence="4 5">
    <name type="scientific">Ruminococcus albus SY3</name>
    <dbReference type="NCBI Taxonomy" id="1341156"/>
    <lineage>
        <taxon>Bacteria</taxon>
        <taxon>Bacillati</taxon>
        <taxon>Bacillota</taxon>
        <taxon>Clostridia</taxon>
        <taxon>Eubacteriales</taxon>
        <taxon>Oscillospiraceae</taxon>
        <taxon>Ruminococcus</taxon>
    </lineage>
</organism>
<evidence type="ECO:0000259" key="3">
    <source>
        <dbReference type="PROSITE" id="PS51766"/>
    </source>
</evidence>
<dbReference type="EMBL" id="JEOB01000004">
    <property type="protein sequence ID" value="EXM37630.1"/>
    <property type="molecule type" value="Genomic_DNA"/>
</dbReference>
<dbReference type="PROSITE" id="PS00448">
    <property type="entry name" value="CLOS_CELLULOSOME_RPT"/>
    <property type="match status" value="1"/>
</dbReference>
<keyword evidence="5" id="KW-1185">Reference proteome</keyword>
<feature type="signal peptide" evidence="1">
    <location>
        <begin position="1"/>
        <end position="23"/>
    </location>
</feature>
<dbReference type="InterPro" id="IPR018247">
    <property type="entry name" value="EF_Hand_1_Ca_BS"/>
</dbReference>
<dbReference type="SMART" id="SM00108">
    <property type="entry name" value="B_lectin"/>
    <property type="match status" value="1"/>
</dbReference>
<dbReference type="SUPFAM" id="SSF51110">
    <property type="entry name" value="alpha-D-mannose-specific plant lectins"/>
    <property type="match status" value="1"/>
</dbReference>
<keyword evidence="1" id="KW-0732">Signal</keyword>
<dbReference type="InterPro" id="IPR036439">
    <property type="entry name" value="Dockerin_dom_sf"/>
</dbReference>